<evidence type="ECO:0000313" key="1">
    <source>
        <dbReference type="EMBL" id="CAQ83182.1"/>
    </source>
</evidence>
<organism evidence="1 2">
    <name type="scientific">Photorhabdus asymbiotica subsp. asymbiotica (strain ATCC 43949 / 3105-77)</name>
    <name type="common">Xenorhabdus luminescens (strain 2)</name>
    <dbReference type="NCBI Taxonomy" id="553480"/>
    <lineage>
        <taxon>Bacteria</taxon>
        <taxon>Pseudomonadati</taxon>
        <taxon>Pseudomonadota</taxon>
        <taxon>Gammaproteobacteria</taxon>
        <taxon>Enterobacterales</taxon>
        <taxon>Morganellaceae</taxon>
        <taxon>Photorhabdus</taxon>
    </lineage>
</organism>
<dbReference type="EMBL" id="FM162591">
    <property type="protein sequence ID" value="CAQ83182.1"/>
    <property type="molecule type" value="Genomic_DNA"/>
</dbReference>
<name>C7BQ03_PHOAA</name>
<protein>
    <submittedName>
        <fullName evidence="1">Uncharacterized protein</fullName>
    </submittedName>
</protein>
<evidence type="ECO:0000313" key="2">
    <source>
        <dbReference type="Proteomes" id="UP000002747"/>
    </source>
</evidence>
<sequence>MLIVQSQMEGLTLISADSIFSQYGIQLINAHM</sequence>
<dbReference type="Proteomes" id="UP000002747">
    <property type="component" value="Chromosome"/>
</dbReference>
<dbReference type="AlphaFoldDB" id="C7BQ03"/>
<dbReference type="KEGG" id="pay:PAU_01090"/>
<proteinExistence type="predicted"/>
<reference evidence="1 2" key="1">
    <citation type="journal article" date="2009" name="BMC Genomics">
        <title>Comparative genomics of the emerging human pathogen Photorhabdus asymbiotica with the insect pathogen Photorhabdus luminescens.</title>
        <authorList>
            <person name="Wilkinson P."/>
            <person name="Waterfield N.R."/>
            <person name="Crossman L."/>
            <person name="Corton C."/>
            <person name="Sanchez-Contreras M."/>
            <person name="Vlisidou I."/>
            <person name="Barron A."/>
            <person name="Bignell A."/>
            <person name="Clark L."/>
            <person name="Ormond D."/>
            <person name="Mayho M."/>
            <person name="Bason N."/>
            <person name="Smith F."/>
            <person name="Simmonds M."/>
            <person name="Churcher C."/>
            <person name="Harris D."/>
            <person name="Thompson N.R."/>
            <person name="Quail M."/>
            <person name="Parkhill J."/>
            <person name="ffrench-Constant R.H."/>
        </authorList>
    </citation>
    <scope>NUCLEOTIDE SEQUENCE [LARGE SCALE GENOMIC DNA]</scope>
    <source>
        <strain evidence="2">ATCC 43949 / 3105-77</strain>
    </source>
</reference>
<gene>
    <name evidence="1" type="primary">api10</name>
    <name evidence="1" type="ordered locus">PAU_01090</name>
</gene>
<accession>C7BQ03</accession>